<dbReference type="VEuPathDB" id="FungiDB:RhiirA1_513425"/>
<evidence type="ECO:0000313" key="1">
    <source>
        <dbReference type="EMBL" id="PKK57657.1"/>
    </source>
</evidence>
<proteinExistence type="predicted"/>
<sequence>MVFVNCVIEENSPTQASIDTCANVNCISQKHIGELGIAYHDENNSIKTPDASYSTLGKVDLHIGFNDGKKHKSTPGEFKVVGPDWPGPELILGGPWFQESGATLDIRNSKILLDDNFAIPFKIFANYQFVMLFVLAQGSSNSTLAFVKLLI</sequence>
<protein>
    <submittedName>
        <fullName evidence="1">Uncharacterized protein</fullName>
    </submittedName>
</protein>
<reference evidence="1 2" key="1">
    <citation type="submission" date="2016-04" db="EMBL/GenBank/DDBJ databases">
        <title>Genome analyses suggest a sexual origin of heterokaryosis in a supposedly ancient asexual fungus.</title>
        <authorList>
            <person name="Ropars J."/>
            <person name="Sedzielewska K."/>
            <person name="Noel J."/>
            <person name="Charron P."/>
            <person name="Farinelli L."/>
            <person name="Marton T."/>
            <person name="Kruger M."/>
            <person name="Pelin A."/>
            <person name="Brachmann A."/>
            <person name="Corradi N."/>
        </authorList>
    </citation>
    <scope>NUCLEOTIDE SEQUENCE [LARGE SCALE GENOMIC DNA]</scope>
    <source>
        <strain evidence="1 2">C2</strain>
    </source>
</reference>
<organism evidence="1 2">
    <name type="scientific">Rhizophagus irregularis</name>
    <dbReference type="NCBI Taxonomy" id="588596"/>
    <lineage>
        <taxon>Eukaryota</taxon>
        <taxon>Fungi</taxon>
        <taxon>Fungi incertae sedis</taxon>
        <taxon>Mucoromycota</taxon>
        <taxon>Glomeromycotina</taxon>
        <taxon>Glomeromycetes</taxon>
        <taxon>Glomerales</taxon>
        <taxon>Glomeraceae</taxon>
        <taxon>Rhizophagus</taxon>
    </lineage>
</organism>
<gene>
    <name evidence="1" type="ORF">RhiirC2_721084</name>
</gene>
<accession>A0A2N1M7N9</accession>
<evidence type="ECO:0000313" key="2">
    <source>
        <dbReference type="Proteomes" id="UP000233469"/>
    </source>
</evidence>
<reference evidence="1 2" key="2">
    <citation type="submission" date="2017-10" db="EMBL/GenBank/DDBJ databases">
        <title>Extensive intraspecific genome diversity in a model arbuscular mycorrhizal fungus.</title>
        <authorList>
            <person name="Chen E.C.H."/>
            <person name="Morin E."/>
            <person name="Baudet D."/>
            <person name="Noel J."/>
            <person name="Ndikumana S."/>
            <person name="Charron P."/>
            <person name="St-Onge C."/>
            <person name="Giorgi J."/>
            <person name="Grigoriev I.V."/>
            <person name="Roux C."/>
            <person name="Martin F.M."/>
            <person name="Corradi N."/>
        </authorList>
    </citation>
    <scope>NUCLEOTIDE SEQUENCE [LARGE SCALE GENOMIC DNA]</scope>
    <source>
        <strain evidence="1 2">C2</strain>
    </source>
</reference>
<dbReference type="EMBL" id="LLXL01004205">
    <property type="protein sequence ID" value="PKK57657.1"/>
    <property type="molecule type" value="Genomic_DNA"/>
</dbReference>
<dbReference type="Gene3D" id="2.40.70.10">
    <property type="entry name" value="Acid Proteases"/>
    <property type="match status" value="1"/>
</dbReference>
<comment type="caution">
    <text evidence="1">The sequence shown here is derived from an EMBL/GenBank/DDBJ whole genome shotgun (WGS) entry which is preliminary data.</text>
</comment>
<dbReference type="VEuPathDB" id="FungiDB:RhiirFUN_019769"/>
<dbReference type="InterPro" id="IPR021109">
    <property type="entry name" value="Peptidase_aspartic_dom_sf"/>
</dbReference>
<dbReference type="Proteomes" id="UP000233469">
    <property type="component" value="Unassembled WGS sequence"/>
</dbReference>
<dbReference type="AlphaFoldDB" id="A0A2N1M7N9"/>
<dbReference type="VEuPathDB" id="FungiDB:FUN_020671"/>
<name>A0A2N1M7N9_9GLOM</name>